<dbReference type="InterPro" id="IPR029063">
    <property type="entry name" value="SAM-dependent_MTases_sf"/>
</dbReference>
<dbReference type="GO" id="GO:0071164">
    <property type="term" value="F:RNA cap trimethylguanosine synthase activity"/>
    <property type="evidence" value="ECO:0007669"/>
    <property type="project" value="TreeGrafter"/>
</dbReference>
<comment type="catalytic activity">
    <reaction evidence="5">
        <text>a 5'-end (N(2),N(7)-dimethyl 5'-triphosphoguanosine)-ribonucleoside in snRNA + S-adenosyl-L-methionine = a 5'-end (N(2),N(2),N(7)-trimethyl 5'-triphosphoguanosine)-ribonucleoside in snRNA + S-adenosyl-L-homocysteine + H(+)</text>
        <dbReference type="Rhea" id="RHEA:78479"/>
        <dbReference type="Rhea" id="RHEA-COMP:19087"/>
        <dbReference type="Rhea" id="RHEA-COMP:19089"/>
        <dbReference type="ChEBI" id="CHEBI:15378"/>
        <dbReference type="ChEBI" id="CHEBI:57856"/>
        <dbReference type="ChEBI" id="CHEBI:59789"/>
        <dbReference type="ChEBI" id="CHEBI:167623"/>
        <dbReference type="ChEBI" id="CHEBI:172880"/>
    </reaction>
    <physiologicalReaction direction="left-to-right" evidence="5">
        <dbReference type="Rhea" id="RHEA:78480"/>
    </physiologicalReaction>
</comment>
<feature type="region of interest" description="Disordered" evidence="8">
    <location>
        <begin position="183"/>
        <end position="209"/>
    </location>
</feature>
<dbReference type="Gene3D" id="3.40.50.150">
    <property type="entry name" value="Vaccinia Virus protein VP39"/>
    <property type="match status" value="1"/>
</dbReference>
<comment type="similarity">
    <text evidence="2">Belongs to the methyltransferase superfamily. Trimethylguanosine synthase family.</text>
</comment>
<dbReference type="Pfam" id="PF09445">
    <property type="entry name" value="Methyltransf_15"/>
    <property type="match status" value="1"/>
</dbReference>
<evidence type="ECO:0000256" key="4">
    <source>
        <dbReference type="ARBA" id="ARBA00048740"/>
    </source>
</evidence>
<evidence type="ECO:0000256" key="5">
    <source>
        <dbReference type="ARBA" id="ARBA00048763"/>
    </source>
</evidence>
<feature type="compositionally biased region" description="Low complexity" evidence="8">
    <location>
        <begin position="78"/>
        <end position="87"/>
    </location>
</feature>
<evidence type="ECO:0000256" key="2">
    <source>
        <dbReference type="ARBA" id="ARBA00025783"/>
    </source>
</evidence>
<dbReference type="CDD" id="cd02440">
    <property type="entry name" value="AdoMet_MTases"/>
    <property type="match status" value="1"/>
</dbReference>
<feature type="compositionally biased region" description="Basic and acidic residues" evidence="8">
    <location>
        <begin position="105"/>
        <end position="115"/>
    </location>
</feature>
<name>A0A914GTV7_GLORO</name>
<dbReference type="GO" id="GO:0005634">
    <property type="term" value="C:nucleus"/>
    <property type="evidence" value="ECO:0007669"/>
    <property type="project" value="TreeGrafter"/>
</dbReference>
<dbReference type="InterPro" id="IPR019012">
    <property type="entry name" value="RNA_cap_Gua-N2-MeTrfase"/>
</dbReference>
<dbReference type="AlphaFoldDB" id="A0A914GTV7"/>
<dbReference type="SUPFAM" id="SSF53335">
    <property type="entry name" value="S-adenosyl-L-methionine-dependent methyltransferases"/>
    <property type="match status" value="1"/>
</dbReference>
<evidence type="ECO:0000256" key="8">
    <source>
        <dbReference type="SAM" id="MobiDB-lite"/>
    </source>
</evidence>
<accession>A0A914GTV7</accession>
<dbReference type="PANTHER" id="PTHR14741">
    <property type="entry name" value="S-ADENOSYLMETHIONINE-DEPENDENT METHYLTRANSFERASE RELATED"/>
    <property type="match status" value="1"/>
</dbReference>
<dbReference type="PANTHER" id="PTHR14741:SF32">
    <property type="entry name" value="TRIMETHYLGUANOSINE SYNTHASE"/>
    <property type="match status" value="1"/>
</dbReference>
<organism evidence="9 10">
    <name type="scientific">Globodera rostochiensis</name>
    <name type="common">Golden nematode worm</name>
    <name type="synonym">Heterodera rostochiensis</name>
    <dbReference type="NCBI Taxonomy" id="31243"/>
    <lineage>
        <taxon>Eukaryota</taxon>
        <taxon>Metazoa</taxon>
        <taxon>Ecdysozoa</taxon>
        <taxon>Nematoda</taxon>
        <taxon>Chromadorea</taxon>
        <taxon>Rhabditida</taxon>
        <taxon>Tylenchina</taxon>
        <taxon>Tylenchomorpha</taxon>
        <taxon>Tylenchoidea</taxon>
        <taxon>Heteroderidae</taxon>
        <taxon>Heteroderinae</taxon>
        <taxon>Globodera</taxon>
    </lineage>
</organism>
<comment type="catalytic activity">
    <reaction evidence="4">
        <text>a 5'-end (N(7)-methyl 5'-triphosphoguanosine)-ribonucleoside in snoRNA + S-adenosyl-L-methionine = a 5'-end (N(2),N(7)-dimethyl 5'-triphosphoguanosine)-ribonucleoside in snoRNA + S-adenosyl-L-homocysteine + H(+)</text>
        <dbReference type="Rhea" id="RHEA:78475"/>
        <dbReference type="Rhea" id="RHEA-COMP:19086"/>
        <dbReference type="Rhea" id="RHEA-COMP:19088"/>
        <dbReference type="ChEBI" id="CHEBI:15378"/>
        <dbReference type="ChEBI" id="CHEBI:57856"/>
        <dbReference type="ChEBI" id="CHEBI:59789"/>
        <dbReference type="ChEBI" id="CHEBI:156461"/>
        <dbReference type="ChEBI" id="CHEBI:172880"/>
    </reaction>
    <physiologicalReaction direction="left-to-right" evidence="4">
        <dbReference type="Rhea" id="RHEA:78476"/>
    </physiologicalReaction>
</comment>
<keyword evidence="9" id="KW-1185">Reference proteome</keyword>
<proteinExistence type="inferred from homology"/>
<comment type="catalytic activity">
    <reaction evidence="6">
        <text>a 5'-end (N(7)-methyl 5'-triphosphoguanosine)-ribonucleoside in snRNA + S-adenosyl-L-methionine = a 5'-end (N(2),N(7)-dimethyl 5'-triphosphoguanosine)-ribonucleoside in snRNA + S-adenosyl-L-homocysteine + H(+)</text>
        <dbReference type="Rhea" id="RHEA:78471"/>
        <dbReference type="Rhea" id="RHEA-COMP:19085"/>
        <dbReference type="Rhea" id="RHEA-COMP:19087"/>
        <dbReference type="ChEBI" id="CHEBI:15378"/>
        <dbReference type="ChEBI" id="CHEBI:57856"/>
        <dbReference type="ChEBI" id="CHEBI:59789"/>
        <dbReference type="ChEBI" id="CHEBI:156461"/>
        <dbReference type="ChEBI" id="CHEBI:172880"/>
    </reaction>
    <physiologicalReaction direction="left-to-right" evidence="6">
        <dbReference type="Rhea" id="RHEA:78472"/>
    </physiologicalReaction>
</comment>
<protein>
    <recommendedName>
        <fullName evidence="1">Trimethylguanosine synthase</fullName>
    </recommendedName>
    <alternativeName>
        <fullName evidence="7">Cap-specific guanine-N(2) methyltransferase</fullName>
    </alternativeName>
</protein>
<evidence type="ECO:0000313" key="9">
    <source>
        <dbReference type="Proteomes" id="UP000887572"/>
    </source>
</evidence>
<comment type="catalytic activity">
    <reaction evidence="3">
        <text>a 5'-end (N(2),N(7)-dimethyl 5'-triphosphoguanosine)-ribonucleoside in snoRNA + S-adenosyl-L-methionine = a 5'-end (N(2),N(2),N(7)-trimethyl 5'-triphosphoguanosine)-ribonucleoside in snoRNA + S-adenosyl-L-homocysteine + H(+)</text>
        <dbReference type="Rhea" id="RHEA:78507"/>
        <dbReference type="Rhea" id="RHEA-COMP:19088"/>
        <dbReference type="Rhea" id="RHEA-COMP:19090"/>
        <dbReference type="ChEBI" id="CHEBI:15378"/>
        <dbReference type="ChEBI" id="CHEBI:57856"/>
        <dbReference type="ChEBI" id="CHEBI:59789"/>
        <dbReference type="ChEBI" id="CHEBI:167623"/>
        <dbReference type="ChEBI" id="CHEBI:172880"/>
    </reaction>
    <physiologicalReaction direction="left-to-right" evidence="3">
        <dbReference type="Rhea" id="RHEA:78508"/>
    </physiologicalReaction>
</comment>
<evidence type="ECO:0000256" key="6">
    <source>
        <dbReference type="ARBA" id="ARBA00049075"/>
    </source>
</evidence>
<dbReference type="WBParaSite" id="Gr19_v10_g10719.t1">
    <property type="protein sequence ID" value="Gr19_v10_g10719.t1"/>
    <property type="gene ID" value="Gr19_v10_g10719"/>
</dbReference>
<evidence type="ECO:0000256" key="1">
    <source>
        <dbReference type="ARBA" id="ARBA00018517"/>
    </source>
</evidence>
<reference evidence="10" key="1">
    <citation type="submission" date="2022-11" db="UniProtKB">
        <authorList>
            <consortium name="WormBaseParasite"/>
        </authorList>
    </citation>
    <scope>IDENTIFICATION</scope>
</reference>
<evidence type="ECO:0000256" key="3">
    <source>
        <dbReference type="ARBA" id="ARBA00047418"/>
    </source>
</evidence>
<feature type="region of interest" description="Disordered" evidence="8">
    <location>
        <begin position="78"/>
        <end position="115"/>
    </location>
</feature>
<sequence length="488" mass="54400">MFEYHEKGDPRVYDENSEWECVVEAVYTFCSPIDEQETAISCLFSRVYLDDMDLINMGAESSETAEYDGIAMGGSSSTASLPLAPLSNKEEHNNKSAEVADGEEGEAKPPTKRHDALARRQIRLRKKLESMKFALNAGDEDSSMLEQSFGPLVGVSFEFYKSAHNARKKRKVIRYNKQSVPGGVDKEDEWTTAPEAFSSASSTEDDADLKRKEKPLAAVRDDLQQLLNFDFGFCPERDAALVAKNADKHFAKDAAIHKYWFQRHRLFSKLKEGILMDREGWFSVTPERVARHVADRMVLVPDCTILDAFTGVGGNAIQFALRGAFVIAVDIDPRKLRCARQNARVYGVANRICFICGSFFHVAASMFGARRAKEGKQSPQNGETAVTAMGYPHGVDAVFLSPPWGGPAYFEKGRPFDLLKDMEPNGIEIFKTAQEISPNIVYFLPKNTRTEQLMALAGGTGGHVEMEQTVLNEKLKALHAYYGIFVDI</sequence>
<evidence type="ECO:0000256" key="7">
    <source>
        <dbReference type="ARBA" id="ARBA00049790"/>
    </source>
</evidence>
<evidence type="ECO:0000313" key="10">
    <source>
        <dbReference type="WBParaSite" id="Gr19_v10_g10719.t1"/>
    </source>
</evidence>
<dbReference type="Proteomes" id="UP000887572">
    <property type="component" value="Unplaced"/>
</dbReference>